<dbReference type="EMBL" id="JAANIT010002454">
    <property type="protein sequence ID" value="KAG1536395.1"/>
    <property type="molecule type" value="Genomic_DNA"/>
</dbReference>
<dbReference type="InterPro" id="IPR012349">
    <property type="entry name" value="Split_barrel_FMN-bd"/>
</dbReference>
<dbReference type="GO" id="GO:0010181">
    <property type="term" value="F:FMN binding"/>
    <property type="evidence" value="ECO:0007669"/>
    <property type="project" value="InterPro"/>
</dbReference>
<dbReference type="InterPro" id="IPR024624">
    <property type="entry name" value="Pyridox_Oxase_Alr4036_FMN-bd"/>
</dbReference>
<reference evidence="2" key="1">
    <citation type="journal article" date="2020" name="Microb. Genom.">
        <title>Genetic diversity of clinical and environmental Mucorales isolates obtained from an investigation of mucormycosis cases among solid organ transplant recipients.</title>
        <authorList>
            <person name="Nguyen M.H."/>
            <person name="Kaul D."/>
            <person name="Muto C."/>
            <person name="Cheng S.J."/>
            <person name="Richter R.A."/>
            <person name="Bruno V.M."/>
            <person name="Liu G."/>
            <person name="Beyhan S."/>
            <person name="Sundermann A.J."/>
            <person name="Mounaud S."/>
            <person name="Pasculle A.W."/>
            <person name="Nierman W.C."/>
            <person name="Driscoll E."/>
            <person name="Cumbie R."/>
            <person name="Clancy C.J."/>
            <person name="Dupont C.L."/>
        </authorList>
    </citation>
    <scope>NUCLEOTIDE SEQUENCE</scope>
    <source>
        <strain evidence="2">GL16</strain>
    </source>
</reference>
<sequence>MMTWKSFLKSSLNENIEKIGTSATYSSLATVRPDLTPAVRTVVMRGFLAEHYKEETGYKSDLLVVITDRRSRKIKEIQNNPNTEINWYMNGTMSQFRIGGRIHIVSKDFSLLDWNAYVHPTGNQQPSDKKSLALEAFERQKEINPWEAERLRQFILFTADMRANMLAKKTVDALEIEGIDEKGWFQHSQLQELLEEAYSNFTLLVIEVKSVTYWSPSTGSKSML</sequence>
<feature type="domain" description="Pyridoxamine 5'-phosphate oxidase Alr4036 family FMN-binding" evidence="1">
    <location>
        <begin position="2"/>
        <end position="105"/>
    </location>
</feature>
<dbReference type="Proteomes" id="UP000717996">
    <property type="component" value="Unassembled WGS sequence"/>
</dbReference>
<comment type="caution">
    <text evidence="2">The sequence shown here is derived from an EMBL/GenBank/DDBJ whole genome shotgun (WGS) entry which is preliminary data.</text>
</comment>
<evidence type="ECO:0000259" key="1">
    <source>
        <dbReference type="Pfam" id="PF12766"/>
    </source>
</evidence>
<name>A0A9P6Y056_RHIOR</name>
<proteinExistence type="predicted"/>
<dbReference type="Gene3D" id="2.30.110.10">
    <property type="entry name" value="Electron Transport, Fmn-binding Protein, Chain A"/>
    <property type="match status" value="1"/>
</dbReference>
<organism evidence="2 3">
    <name type="scientific">Rhizopus oryzae</name>
    <name type="common">Mucormycosis agent</name>
    <name type="synonym">Rhizopus arrhizus var. delemar</name>
    <dbReference type="NCBI Taxonomy" id="64495"/>
    <lineage>
        <taxon>Eukaryota</taxon>
        <taxon>Fungi</taxon>
        <taxon>Fungi incertae sedis</taxon>
        <taxon>Mucoromycota</taxon>
        <taxon>Mucoromycotina</taxon>
        <taxon>Mucoromycetes</taxon>
        <taxon>Mucorales</taxon>
        <taxon>Mucorineae</taxon>
        <taxon>Rhizopodaceae</taxon>
        <taxon>Rhizopus</taxon>
    </lineage>
</organism>
<dbReference type="Pfam" id="PF12766">
    <property type="entry name" value="Pyridox_oxase_2"/>
    <property type="match status" value="1"/>
</dbReference>
<dbReference type="PANTHER" id="PTHR28243:SF1">
    <property type="entry name" value="PYRIDOXAMINE 5'-PHOSPHATE OXIDASE ALR4036 FAMILY FMN-BINDING DOMAIN-CONTAINING PROTEIN"/>
    <property type="match status" value="1"/>
</dbReference>
<dbReference type="SUPFAM" id="SSF50475">
    <property type="entry name" value="FMN-binding split barrel"/>
    <property type="match status" value="1"/>
</dbReference>
<evidence type="ECO:0000313" key="2">
    <source>
        <dbReference type="EMBL" id="KAG1536395.1"/>
    </source>
</evidence>
<protein>
    <recommendedName>
        <fullName evidence="1">Pyridoxamine 5'-phosphate oxidase Alr4036 family FMN-binding domain-containing protein</fullName>
    </recommendedName>
</protein>
<gene>
    <name evidence="2" type="ORF">G6F51_010998</name>
</gene>
<dbReference type="PANTHER" id="PTHR28243">
    <property type="entry name" value="AGL049CP"/>
    <property type="match status" value="1"/>
</dbReference>
<evidence type="ECO:0000313" key="3">
    <source>
        <dbReference type="Proteomes" id="UP000717996"/>
    </source>
</evidence>
<accession>A0A9P6Y056</accession>
<dbReference type="AlphaFoldDB" id="A0A9P6Y056"/>
<dbReference type="OrthoDB" id="434253at2759"/>